<proteinExistence type="predicted"/>
<keyword evidence="12 13" id="KW-0472">Membrane</keyword>
<feature type="transmembrane region" description="Helical" evidence="13">
    <location>
        <begin position="154"/>
        <end position="173"/>
    </location>
</feature>
<dbReference type="SUPFAM" id="SSF55874">
    <property type="entry name" value="ATPase domain of HSP90 chaperone/DNA topoisomerase II/histidine kinase"/>
    <property type="match status" value="1"/>
</dbReference>
<evidence type="ECO:0000256" key="7">
    <source>
        <dbReference type="ARBA" id="ARBA00022741"/>
    </source>
</evidence>
<evidence type="ECO:0000256" key="11">
    <source>
        <dbReference type="ARBA" id="ARBA00023012"/>
    </source>
</evidence>
<reference evidence="16 17" key="1">
    <citation type="journal article" date="2011" name="Stand. Genomic Sci.">
        <title>Complete genome sequence of 'Thioalkalivibrio sulfidophilus' HL-EbGr7.</title>
        <authorList>
            <person name="Muyzer G."/>
            <person name="Sorokin D.Y."/>
            <person name="Mavromatis K."/>
            <person name="Lapidus A."/>
            <person name="Clum A."/>
            <person name="Ivanova N."/>
            <person name="Pati A."/>
            <person name="d'Haeseleer P."/>
            <person name="Woyke T."/>
            <person name="Kyrpides N.C."/>
        </authorList>
    </citation>
    <scope>NUCLEOTIDE SEQUENCE [LARGE SCALE GENOMIC DNA]</scope>
    <source>
        <strain evidence="16 17">HL-EbGR7</strain>
    </source>
</reference>
<name>B8GTY3_THISH</name>
<dbReference type="InterPro" id="IPR058619">
    <property type="entry name" value="PhoQ/CarS-like_HATPase"/>
</dbReference>
<dbReference type="HOGENOM" id="CLU_000445_42_2_6"/>
<organism evidence="16 17">
    <name type="scientific">Thioalkalivibrio sulfidiphilus (strain HL-EbGR7)</name>
    <dbReference type="NCBI Taxonomy" id="396588"/>
    <lineage>
        <taxon>Bacteria</taxon>
        <taxon>Pseudomonadati</taxon>
        <taxon>Pseudomonadota</taxon>
        <taxon>Gammaproteobacteria</taxon>
        <taxon>Chromatiales</taxon>
        <taxon>Ectothiorhodospiraceae</taxon>
        <taxon>Thioalkalivibrio</taxon>
    </lineage>
</organism>
<dbReference type="InterPro" id="IPR036097">
    <property type="entry name" value="HisK_dim/P_sf"/>
</dbReference>
<dbReference type="OrthoDB" id="9809567at2"/>
<comment type="subcellular location">
    <subcellularLocation>
        <location evidence="2">Membrane</location>
    </subcellularLocation>
</comment>
<evidence type="ECO:0000256" key="5">
    <source>
        <dbReference type="ARBA" id="ARBA00022679"/>
    </source>
</evidence>
<evidence type="ECO:0000256" key="9">
    <source>
        <dbReference type="ARBA" id="ARBA00022840"/>
    </source>
</evidence>
<keyword evidence="9" id="KW-0067">ATP-binding</keyword>
<dbReference type="InterPro" id="IPR036890">
    <property type="entry name" value="HATPase_C_sf"/>
</dbReference>
<keyword evidence="8 16" id="KW-0418">Kinase</keyword>
<evidence type="ECO:0000256" key="2">
    <source>
        <dbReference type="ARBA" id="ARBA00004370"/>
    </source>
</evidence>
<dbReference type="Gene3D" id="1.10.287.130">
    <property type="match status" value="1"/>
</dbReference>
<dbReference type="GO" id="GO:0005524">
    <property type="term" value="F:ATP binding"/>
    <property type="evidence" value="ECO:0007669"/>
    <property type="project" value="UniProtKB-KW"/>
</dbReference>
<dbReference type="Gene3D" id="3.30.565.10">
    <property type="entry name" value="Histidine kinase-like ATPase, C-terminal domain"/>
    <property type="match status" value="1"/>
</dbReference>
<feature type="transmembrane region" description="Helical" evidence="13">
    <location>
        <begin position="12"/>
        <end position="32"/>
    </location>
</feature>
<keyword evidence="5" id="KW-0808">Transferase</keyword>
<evidence type="ECO:0000256" key="4">
    <source>
        <dbReference type="ARBA" id="ARBA00022553"/>
    </source>
</evidence>
<dbReference type="EMBL" id="CP001339">
    <property type="protein sequence ID" value="ACL71266.1"/>
    <property type="molecule type" value="Genomic_DNA"/>
</dbReference>
<dbReference type="EC" id="2.7.13.3" evidence="3"/>
<dbReference type="Pfam" id="PF02518">
    <property type="entry name" value="HATPase_c"/>
    <property type="match status" value="1"/>
</dbReference>
<evidence type="ECO:0000259" key="15">
    <source>
        <dbReference type="PROSITE" id="PS50885"/>
    </source>
</evidence>
<evidence type="ECO:0000256" key="1">
    <source>
        <dbReference type="ARBA" id="ARBA00000085"/>
    </source>
</evidence>
<dbReference type="Proteomes" id="UP000002383">
    <property type="component" value="Chromosome"/>
</dbReference>
<dbReference type="PRINTS" id="PR00344">
    <property type="entry name" value="BCTRLSENSOR"/>
</dbReference>
<comment type="catalytic activity">
    <reaction evidence="1">
        <text>ATP + protein L-histidine = ADP + protein N-phospho-L-histidine.</text>
        <dbReference type="EC" id="2.7.13.3"/>
    </reaction>
</comment>
<dbReference type="InterPro" id="IPR003594">
    <property type="entry name" value="HATPase_dom"/>
</dbReference>
<dbReference type="GO" id="GO:0000155">
    <property type="term" value="F:phosphorelay sensor kinase activity"/>
    <property type="evidence" value="ECO:0007669"/>
    <property type="project" value="InterPro"/>
</dbReference>
<dbReference type="SUPFAM" id="SSF47384">
    <property type="entry name" value="Homodimeric domain of signal transducing histidine kinase"/>
    <property type="match status" value="1"/>
</dbReference>
<dbReference type="InterPro" id="IPR050428">
    <property type="entry name" value="TCS_sensor_his_kinase"/>
</dbReference>
<sequence length="429" mass="46686" precursor="true">MPRGRLNSLSLRVGLIAAVVVAVFAGLTALALERAFRDSAAQALDERLHAQLYLLMGVTEVDAGGRVILPERLPEARLMLPESGLVAEIRTPAGERLWISPSALGRDPDRDALPFTVNLTVNWELGERLYPLEFRILEDRRAFEAQLSEYRQSLWGALAALAVLLLAAQGIALSRGLKPLRQVARELRAVERGEQPGLEGRYPVELKGLTDNLNALIHHERAQLARYRDALSNLAHSLKTPLAVLRGTLDTRDPDRDQALEQLERMERIVAYQLQRAATSGRTVLSAPIPVAPLVQRLGSTLGKVYPERDVQFEMDVPSSLQFRGNEGDLMELLGNLMDNAWKHGGSRVRVSAGQTGEGLELSVCDDGPGIPPGEVPTILTRGGRLDEQVPGQGIGLAVVADIVAAYEGRIEIDRSPLGGAQVRVVLPG</sequence>
<dbReference type="RefSeq" id="WP_012636755.1">
    <property type="nucleotide sequence ID" value="NC_011901.1"/>
</dbReference>
<dbReference type="InterPro" id="IPR003660">
    <property type="entry name" value="HAMP_dom"/>
</dbReference>
<evidence type="ECO:0000256" key="10">
    <source>
        <dbReference type="ARBA" id="ARBA00022989"/>
    </source>
</evidence>
<evidence type="ECO:0000313" key="16">
    <source>
        <dbReference type="EMBL" id="ACL71266.1"/>
    </source>
</evidence>
<dbReference type="SMART" id="SM00387">
    <property type="entry name" value="HATPase_c"/>
    <property type="match status" value="1"/>
</dbReference>
<evidence type="ECO:0000256" key="12">
    <source>
        <dbReference type="ARBA" id="ARBA00023136"/>
    </source>
</evidence>
<dbReference type="AlphaFoldDB" id="B8GTY3"/>
<feature type="domain" description="Histidine kinase" evidence="14">
    <location>
        <begin position="233"/>
        <end position="429"/>
    </location>
</feature>
<protein>
    <recommendedName>
        <fullName evidence="3">histidine kinase</fullName>
        <ecNumber evidence="3">2.7.13.3</ecNumber>
    </recommendedName>
</protein>
<dbReference type="InterPro" id="IPR004358">
    <property type="entry name" value="Sig_transdc_His_kin-like_C"/>
</dbReference>
<keyword evidence="6 13" id="KW-0812">Transmembrane</keyword>
<gene>
    <name evidence="16" type="ordered locus">Tgr7_0167</name>
</gene>
<evidence type="ECO:0000256" key="8">
    <source>
        <dbReference type="ARBA" id="ARBA00022777"/>
    </source>
</evidence>
<keyword evidence="4" id="KW-0597">Phosphoprotein</keyword>
<evidence type="ECO:0000259" key="14">
    <source>
        <dbReference type="PROSITE" id="PS50109"/>
    </source>
</evidence>
<keyword evidence="17" id="KW-1185">Reference proteome</keyword>
<keyword evidence="11" id="KW-0902">Two-component regulatory system</keyword>
<dbReference type="PANTHER" id="PTHR45436:SF4">
    <property type="entry name" value="SENSOR PROTEIN PHOQ"/>
    <property type="match status" value="1"/>
</dbReference>
<dbReference type="CDD" id="cd00082">
    <property type="entry name" value="HisKA"/>
    <property type="match status" value="1"/>
</dbReference>
<dbReference type="PANTHER" id="PTHR45436">
    <property type="entry name" value="SENSOR HISTIDINE KINASE YKOH"/>
    <property type="match status" value="1"/>
</dbReference>
<dbReference type="PROSITE" id="PS50885">
    <property type="entry name" value="HAMP"/>
    <property type="match status" value="1"/>
</dbReference>
<keyword evidence="7" id="KW-0547">Nucleotide-binding</keyword>
<dbReference type="STRING" id="396588.Tgr7_0167"/>
<dbReference type="KEGG" id="tgr:Tgr7_0167"/>
<evidence type="ECO:0000256" key="6">
    <source>
        <dbReference type="ARBA" id="ARBA00022692"/>
    </source>
</evidence>
<keyword evidence="10 13" id="KW-1133">Transmembrane helix</keyword>
<evidence type="ECO:0000256" key="13">
    <source>
        <dbReference type="SAM" id="Phobius"/>
    </source>
</evidence>
<dbReference type="eggNOG" id="COG0642">
    <property type="taxonomic scope" value="Bacteria"/>
</dbReference>
<dbReference type="InterPro" id="IPR003661">
    <property type="entry name" value="HisK_dim/P_dom"/>
</dbReference>
<dbReference type="InterPro" id="IPR005467">
    <property type="entry name" value="His_kinase_dom"/>
</dbReference>
<accession>B8GTY3</accession>
<evidence type="ECO:0000256" key="3">
    <source>
        <dbReference type="ARBA" id="ARBA00012438"/>
    </source>
</evidence>
<dbReference type="CDD" id="cd16954">
    <property type="entry name" value="HATPase_PhoQ-like"/>
    <property type="match status" value="1"/>
</dbReference>
<dbReference type="GO" id="GO:0005886">
    <property type="term" value="C:plasma membrane"/>
    <property type="evidence" value="ECO:0007669"/>
    <property type="project" value="TreeGrafter"/>
</dbReference>
<evidence type="ECO:0000313" key="17">
    <source>
        <dbReference type="Proteomes" id="UP000002383"/>
    </source>
</evidence>
<feature type="domain" description="HAMP" evidence="15">
    <location>
        <begin position="174"/>
        <end position="225"/>
    </location>
</feature>
<dbReference type="PROSITE" id="PS50109">
    <property type="entry name" value="HIS_KIN"/>
    <property type="match status" value="1"/>
</dbReference>